<evidence type="ECO:0000256" key="1">
    <source>
        <dbReference type="SAM" id="SignalP"/>
    </source>
</evidence>
<organism evidence="2 3">
    <name type="scientific">Thermoflexibacter ruber</name>
    <dbReference type="NCBI Taxonomy" id="1003"/>
    <lineage>
        <taxon>Bacteria</taxon>
        <taxon>Pseudomonadati</taxon>
        <taxon>Bacteroidota</taxon>
        <taxon>Cytophagia</taxon>
        <taxon>Cytophagales</taxon>
        <taxon>Thermoflexibacteraceae</taxon>
        <taxon>Thermoflexibacter</taxon>
    </lineage>
</organism>
<proteinExistence type="predicted"/>
<dbReference type="EMBL" id="FONY01000059">
    <property type="protein sequence ID" value="SFF56388.1"/>
    <property type="molecule type" value="Genomic_DNA"/>
</dbReference>
<evidence type="ECO:0000313" key="3">
    <source>
        <dbReference type="Proteomes" id="UP000199513"/>
    </source>
</evidence>
<keyword evidence="3" id="KW-1185">Reference proteome</keyword>
<dbReference type="Proteomes" id="UP000199513">
    <property type="component" value="Unassembled WGS sequence"/>
</dbReference>
<sequence length="268" mass="31016">MRKIHFFTKTKVTALLLVLAIQSFFGCEKPIDTFIEEKEENHIYCNNFPKIENPNLAYFKGDLLGEKVSYMQSINGREGSGDWVLYGGAIGNFSTSEWKYKFVKFKAEMKQVITKKQDNRTIMDRYKEIILWTPAIPVGDSTSKYDYTNPEGFKNLFCLGKKKLKPDIAFIKNDSLSTFVLQYATFDYNIINPQINFIAYTATGNQDNSSLEITEVKEVPALLEHQKYRLQVKFKINCKLYDIFGNYKGNIKDGEILIIFSFDELPKK</sequence>
<feature type="chain" id="PRO_5011595017" evidence="1">
    <location>
        <begin position="26"/>
        <end position="268"/>
    </location>
</feature>
<feature type="signal peptide" evidence="1">
    <location>
        <begin position="1"/>
        <end position="25"/>
    </location>
</feature>
<keyword evidence="1" id="KW-0732">Signal</keyword>
<accession>A0A1I2JQJ4</accession>
<gene>
    <name evidence="2" type="ORF">SAMN04488541_10592</name>
</gene>
<reference evidence="2 3" key="1">
    <citation type="submission" date="2016-10" db="EMBL/GenBank/DDBJ databases">
        <authorList>
            <person name="de Groot N.N."/>
        </authorList>
    </citation>
    <scope>NUCLEOTIDE SEQUENCE [LARGE SCALE GENOMIC DNA]</scope>
    <source>
        <strain>GEY</strain>
        <strain evidence="3">DSM 9560</strain>
    </source>
</reference>
<evidence type="ECO:0000313" key="2">
    <source>
        <dbReference type="EMBL" id="SFF56388.1"/>
    </source>
</evidence>
<protein>
    <submittedName>
        <fullName evidence="2">Uncharacterized protein</fullName>
    </submittedName>
</protein>
<dbReference type="RefSeq" id="WP_091549335.1">
    <property type="nucleotide sequence ID" value="NZ_FONY01000059.1"/>
</dbReference>
<dbReference type="PROSITE" id="PS51257">
    <property type="entry name" value="PROKAR_LIPOPROTEIN"/>
    <property type="match status" value="1"/>
</dbReference>
<dbReference type="AlphaFoldDB" id="A0A1I2JQJ4"/>
<name>A0A1I2JQJ4_9BACT</name>